<evidence type="ECO:0000313" key="9">
    <source>
        <dbReference type="EMBL" id="GMI80135.1"/>
    </source>
</evidence>
<gene>
    <name evidence="9" type="ORF">HRI_001682800</name>
</gene>
<reference evidence="9" key="1">
    <citation type="submission" date="2023-05" db="EMBL/GenBank/DDBJ databases">
        <title>Genome and transcriptome analyses reveal genes involved in the formation of fine ridges on petal epidermal cells in Hibiscus trionum.</title>
        <authorList>
            <person name="Koshimizu S."/>
            <person name="Masuda S."/>
            <person name="Ishii T."/>
            <person name="Shirasu K."/>
            <person name="Hoshino A."/>
            <person name="Arita M."/>
        </authorList>
    </citation>
    <scope>NUCLEOTIDE SEQUENCE</scope>
    <source>
        <strain evidence="9">Hamamatsu line</strain>
    </source>
</reference>
<dbReference type="InterPro" id="IPR036514">
    <property type="entry name" value="SGNH_hydro_sf"/>
</dbReference>
<comment type="similarity">
    <text evidence="2">Belongs to the 'GDSL' lipolytic enzyme family.</text>
</comment>
<comment type="subcellular location">
    <subcellularLocation>
        <location evidence="1">Secreted</location>
    </subcellularLocation>
</comment>
<dbReference type="EMBL" id="BSYR01000017">
    <property type="protein sequence ID" value="GMI80135.1"/>
    <property type="molecule type" value="Genomic_DNA"/>
</dbReference>
<feature type="signal peptide" evidence="8">
    <location>
        <begin position="1"/>
        <end position="23"/>
    </location>
</feature>
<evidence type="ECO:0000256" key="7">
    <source>
        <dbReference type="ARBA" id="ARBA00023098"/>
    </source>
</evidence>
<sequence length="411" mass="45545">MAFLFLNCLALLSTFLYFPYSQPTPLLPPFNVSQHGLLKYLGLPNFGHILPALYVFGDSNIDAGNNNYLPTIARANYTPYGIDFGGGEPTGRYTNGRTAADFIAQLAGLPFPPPVLGMSAAEMNYTLTGVNFGSDSGGIQDIPPEAARIFVSFPPQLLCELEITSFNCFSTLNPQGHVLSFQEQIQLFNMTARSIQNQFSSHESFAQYMSKSLFFINIGTNDLGVYWQLGQQQKPLKNATEYALDLSDKLSHGLKAIYELGARKFLVNNVSPLGCWPSNINTYKPNTTCVEDINQRVSYYNGLLPNMLANLEASLEGSTLLLCDLYRVFEDVYAQPAAYGFRNVSGFCCPDSAGNGTRECAKAGVPCMDRQTIVFFDPFHPTEAVHFLSVRRFLLEDSLCFPYTLLKLIQL</sequence>
<evidence type="ECO:0000256" key="4">
    <source>
        <dbReference type="ARBA" id="ARBA00022729"/>
    </source>
</evidence>
<dbReference type="PANTHER" id="PTHR45650">
    <property type="entry name" value="GDSL-LIKE LIPASE/ACYLHYDROLASE-RELATED"/>
    <property type="match status" value="1"/>
</dbReference>
<dbReference type="InterPro" id="IPR001087">
    <property type="entry name" value="GDSL"/>
</dbReference>
<organism evidence="9 10">
    <name type="scientific">Hibiscus trionum</name>
    <name type="common">Flower of an hour</name>
    <dbReference type="NCBI Taxonomy" id="183268"/>
    <lineage>
        <taxon>Eukaryota</taxon>
        <taxon>Viridiplantae</taxon>
        <taxon>Streptophyta</taxon>
        <taxon>Embryophyta</taxon>
        <taxon>Tracheophyta</taxon>
        <taxon>Spermatophyta</taxon>
        <taxon>Magnoliopsida</taxon>
        <taxon>eudicotyledons</taxon>
        <taxon>Gunneridae</taxon>
        <taxon>Pentapetalae</taxon>
        <taxon>rosids</taxon>
        <taxon>malvids</taxon>
        <taxon>Malvales</taxon>
        <taxon>Malvaceae</taxon>
        <taxon>Malvoideae</taxon>
        <taxon>Hibiscus</taxon>
    </lineage>
</organism>
<evidence type="ECO:0000313" key="10">
    <source>
        <dbReference type="Proteomes" id="UP001165190"/>
    </source>
</evidence>
<comment type="caution">
    <text evidence="9">The sequence shown here is derived from an EMBL/GenBank/DDBJ whole genome shotgun (WGS) entry which is preliminary data.</text>
</comment>
<protein>
    <submittedName>
        <fullName evidence="9">Uncharacterized protein</fullName>
    </submittedName>
</protein>
<dbReference type="AlphaFoldDB" id="A0A9W7LZ11"/>
<dbReference type="InterPro" id="IPR051238">
    <property type="entry name" value="GDSL_esterase/lipase"/>
</dbReference>
<feature type="chain" id="PRO_5040981332" evidence="8">
    <location>
        <begin position="24"/>
        <end position="411"/>
    </location>
</feature>
<dbReference type="Gene3D" id="3.40.50.1110">
    <property type="entry name" value="SGNH hydrolase"/>
    <property type="match status" value="1"/>
</dbReference>
<evidence type="ECO:0000256" key="8">
    <source>
        <dbReference type="SAM" id="SignalP"/>
    </source>
</evidence>
<evidence type="ECO:0000256" key="3">
    <source>
        <dbReference type="ARBA" id="ARBA00022525"/>
    </source>
</evidence>
<evidence type="ECO:0000256" key="2">
    <source>
        <dbReference type="ARBA" id="ARBA00008668"/>
    </source>
</evidence>
<evidence type="ECO:0000256" key="5">
    <source>
        <dbReference type="ARBA" id="ARBA00022801"/>
    </source>
</evidence>
<name>A0A9W7LZ11_HIBTR</name>
<keyword evidence="7" id="KW-0443">Lipid metabolism</keyword>
<dbReference type="OrthoDB" id="1530612at2759"/>
<dbReference type="PANTHER" id="PTHR45650:SF24">
    <property type="entry name" value="GDSL ESTERASE_LIPASE 7-LIKE"/>
    <property type="match status" value="1"/>
</dbReference>
<keyword evidence="6" id="KW-0442">Lipid degradation</keyword>
<dbReference type="InterPro" id="IPR035669">
    <property type="entry name" value="SGNH_plant_lipase-like"/>
</dbReference>
<dbReference type="GO" id="GO:0005576">
    <property type="term" value="C:extracellular region"/>
    <property type="evidence" value="ECO:0007669"/>
    <property type="project" value="UniProtKB-SubCell"/>
</dbReference>
<keyword evidence="4 8" id="KW-0732">Signal</keyword>
<accession>A0A9W7LZ11</accession>
<evidence type="ECO:0000256" key="1">
    <source>
        <dbReference type="ARBA" id="ARBA00004613"/>
    </source>
</evidence>
<keyword evidence="3" id="KW-0964">Secreted</keyword>
<dbReference type="CDD" id="cd01837">
    <property type="entry name" value="SGNH_plant_lipase_like"/>
    <property type="match status" value="1"/>
</dbReference>
<keyword evidence="10" id="KW-1185">Reference proteome</keyword>
<dbReference type="Proteomes" id="UP001165190">
    <property type="component" value="Unassembled WGS sequence"/>
</dbReference>
<dbReference type="Pfam" id="PF00657">
    <property type="entry name" value="Lipase_GDSL"/>
    <property type="match status" value="1"/>
</dbReference>
<dbReference type="GO" id="GO:0016788">
    <property type="term" value="F:hydrolase activity, acting on ester bonds"/>
    <property type="evidence" value="ECO:0007669"/>
    <property type="project" value="InterPro"/>
</dbReference>
<evidence type="ECO:0000256" key="6">
    <source>
        <dbReference type="ARBA" id="ARBA00022963"/>
    </source>
</evidence>
<proteinExistence type="inferred from homology"/>
<keyword evidence="5" id="KW-0378">Hydrolase</keyword>
<dbReference type="GO" id="GO:0016042">
    <property type="term" value="P:lipid catabolic process"/>
    <property type="evidence" value="ECO:0007669"/>
    <property type="project" value="UniProtKB-KW"/>
</dbReference>